<comment type="similarity">
    <text evidence="2 7">Belongs to the group II decarboxylase family.</text>
</comment>
<protein>
    <submittedName>
        <fullName evidence="8">L-2,4-diaminobutyrate decarboxylase</fullName>
    </submittedName>
</protein>
<dbReference type="InterPro" id="IPR015421">
    <property type="entry name" value="PyrdxlP-dep_Trfase_major"/>
</dbReference>
<keyword evidence="3" id="KW-0210">Decarboxylase</keyword>
<dbReference type="Proteomes" id="UP000241639">
    <property type="component" value="Unassembled WGS sequence"/>
</dbReference>
<evidence type="ECO:0000313" key="9">
    <source>
        <dbReference type="Proteomes" id="UP000241639"/>
    </source>
</evidence>
<evidence type="ECO:0000256" key="7">
    <source>
        <dbReference type="RuleBase" id="RU000382"/>
    </source>
</evidence>
<evidence type="ECO:0000313" key="8">
    <source>
        <dbReference type="EMBL" id="PTM58273.1"/>
    </source>
</evidence>
<comment type="cofactor">
    <cofactor evidence="1 6 7">
        <name>pyridoxal 5'-phosphate</name>
        <dbReference type="ChEBI" id="CHEBI:597326"/>
    </cofactor>
</comment>
<dbReference type="InterPro" id="IPR021115">
    <property type="entry name" value="Pyridoxal-P_BS"/>
</dbReference>
<dbReference type="GO" id="GO:0019752">
    <property type="term" value="P:carboxylic acid metabolic process"/>
    <property type="evidence" value="ECO:0007669"/>
    <property type="project" value="InterPro"/>
</dbReference>
<keyword evidence="5 7" id="KW-0456">Lyase</keyword>
<evidence type="ECO:0000256" key="3">
    <source>
        <dbReference type="ARBA" id="ARBA00022793"/>
    </source>
</evidence>
<reference evidence="8 9" key="1">
    <citation type="submission" date="2018-04" db="EMBL/GenBank/DDBJ databases">
        <title>Genomic Encyclopedia of Archaeal and Bacterial Type Strains, Phase II (KMG-II): from individual species to whole genera.</title>
        <authorList>
            <person name="Goeker M."/>
        </authorList>
    </citation>
    <scope>NUCLEOTIDE SEQUENCE [LARGE SCALE GENOMIC DNA]</scope>
    <source>
        <strain evidence="8 9">DSM 45169</strain>
    </source>
</reference>
<dbReference type="InterPro" id="IPR002129">
    <property type="entry name" value="PyrdxlP-dep_de-COase"/>
</dbReference>
<dbReference type="AlphaFoldDB" id="A0A2T4Z8P5"/>
<dbReference type="Gene3D" id="1.20.1650.10">
    <property type="entry name" value="PLP-dependent transferases"/>
    <property type="match status" value="1"/>
</dbReference>
<comment type="caution">
    <text evidence="8">The sequence shown here is derived from an EMBL/GenBank/DDBJ whole genome shotgun (WGS) entry which is preliminary data.</text>
</comment>
<accession>A0A2T4Z8P5</accession>
<evidence type="ECO:0000256" key="1">
    <source>
        <dbReference type="ARBA" id="ARBA00001933"/>
    </source>
</evidence>
<dbReference type="PANTHER" id="PTHR45677:SF8">
    <property type="entry name" value="CYSTEINE SULFINIC ACID DECARBOXYLASE"/>
    <property type="match status" value="1"/>
</dbReference>
<proteinExistence type="inferred from homology"/>
<evidence type="ECO:0000256" key="5">
    <source>
        <dbReference type="ARBA" id="ARBA00023239"/>
    </source>
</evidence>
<dbReference type="InterPro" id="IPR015424">
    <property type="entry name" value="PyrdxlP-dep_Trfase"/>
</dbReference>
<dbReference type="CDD" id="cd06450">
    <property type="entry name" value="DOPA_deC_like"/>
    <property type="match status" value="1"/>
</dbReference>
<evidence type="ECO:0000256" key="2">
    <source>
        <dbReference type="ARBA" id="ARBA00009533"/>
    </source>
</evidence>
<sequence>MRLKLRKDPWPLMRKIGGSMMIETQTTTLLDTRFLNETTASRNAYSQAMQTAHEVIQHHFAGLDKPFSGISPEELTALFRSLEICPEEGVELETVLRQTGERILRHSVAVHHPTCAAHLHCPPLTPALAAETMISAMNQSMDSWDQSPAATILEEKMVRWLCRQFGLESQSDGVFTSGGTQSNLMGLLLARNHFAQTRFDWNIQRKGLPPHAKDWRILCSQAAHFTVKQSAALLGLGEEAVICVETDEQHRLSITDLDRKLAQLRQQKKLPFAIVATVGTTDFGSIDPLPPLVERTHKDQMWLHVDAAFGGALAFSERHRHLVTAIERADSITVDFHKWFYQPISCGAFLLRDEAHFDEIKRNADYLNPAEDEQHGIPHLVTKSIQTTRRFDALKLFVSLQTLGRRGFSHMIDRTMEIAAKAAGMIRDDDKLLAINPHPMLNAVVFRYLPEPDPGECQQSRQNWINRDIRQLLLARGEAVIAQTKVKGDICLKLTLLNPRITLTDIHHILNAVKQIGAQLEK</sequence>
<keyword evidence="9" id="KW-1185">Reference proteome</keyword>
<evidence type="ECO:0000256" key="4">
    <source>
        <dbReference type="ARBA" id="ARBA00022898"/>
    </source>
</evidence>
<gene>
    <name evidence="8" type="ORF">C8J48_0853</name>
</gene>
<dbReference type="InterPro" id="IPR015422">
    <property type="entry name" value="PyrdxlP-dep_Trfase_small"/>
</dbReference>
<feature type="modified residue" description="N6-(pyridoxal phosphate)lysine" evidence="6">
    <location>
        <position position="338"/>
    </location>
</feature>
<organism evidence="8 9">
    <name type="scientific">Desmospora activa DSM 45169</name>
    <dbReference type="NCBI Taxonomy" id="1121389"/>
    <lineage>
        <taxon>Bacteria</taxon>
        <taxon>Bacillati</taxon>
        <taxon>Bacillota</taxon>
        <taxon>Bacilli</taxon>
        <taxon>Bacillales</taxon>
        <taxon>Thermoactinomycetaceae</taxon>
        <taxon>Desmospora</taxon>
    </lineage>
</organism>
<dbReference type="Gene3D" id="3.40.640.10">
    <property type="entry name" value="Type I PLP-dependent aspartate aminotransferase-like (Major domain)"/>
    <property type="match status" value="1"/>
</dbReference>
<dbReference type="OrthoDB" id="9803665at2"/>
<dbReference type="SUPFAM" id="SSF53383">
    <property type="entry name" value="PLP-dependent transferases"/>
    <property type="match status" value="1"/>
</dbReference>
<name>A0A2T4Z8P5_9BACL</name>
<dbReference type="PROSITE" id="PS00392">
    <property type="entry name" value="DDC_GAD_HDC_YDC"/>
    <property type="match status" value="1"/>
</dbReference>
<dbReference type="GO" id="GO:0004058">
    <property type="term" value="F:aromatic-L-amino-acid decarboxylase activity"/>
    <property type="evidence" value="ECO:0007669"/>
    <property type="project" value="UniProtKB-ARBA"/>
</dbReference>
<dbReference type="Gene3D" id="3.90.1150.10">
    <property type="entry name" value="Aspartate Aminotransferase, domain 1"/>
    <property type="match status" value="1"/>
</dbReference>
<dbReference type="GO" id="GO:0030170">
    <property type="term" value="F:pyridoxal phosphate binding"/>
    <property type="evidence" value="ECO:0007669"/>
    <property type="project" value="InterPro"/>
</dbReference>
<dbReference type="PANTHER" id="PTHR45677">
    <property type="entry name" value="GLUTAMATE DECARBOXYLASE-RELATED"/>
    <property type="match status" value="1"/>
</dbReference>
<dbReference type="GO" id="GO:0005737">
    <property type="term" value="C:cytoplasm"/>
    <property type="evidence" value="ECO:0007669"/>
    <property type="project" value="TreeGrafter"/>
</dbReference>
<dbReference type="Pfam" id="PF00282">
    <property type="entry name" value="Pyridoxal_deC"/>
    <property type="match status" value="1"/>
</dbReference>
<keyword evidence="4 6" id="KW-0663">Pyridoxal phosphate</keyword>
<dbReference type="EMBL" id="PZZP01000001">
    <property type="protein sequence ID" value="PTM58273.1"/>
    <property type="molecule type" value="Genomic_DNA"/>
</dbReference>
<evidence type="ECO:0000256" key="6">
    <source>
        <dbReference type="PIRSR" id="PIRSR602129-50"/>
    </source>
</evidence>